<keyword evidence="9" id="KW-1185">Reference proteome</keyword>
<comment type="subunit">
    <text evidence="4">Homodimer.</text>
</comment>
<dbReference type="Gene3D" id="3.30.70.660">
    <property type="entry name" value="Pseudouridine synthase I, catalytic domain, C-terminal subdomain"/>
    <property type="match status" value="1"/>
</dbReference>
<dbReference type="SUPFAM" id="SSF55120">
    <property type="entry name" value="Pseudouridine synthase"/>
    <property type="match status" value="1"/>
</dbReference>
<dbReference type="PIRSF" id="PIRSF001430">
    <property type="entry name" value="tRNA_psdUrid_synth"/>
    <property type="match status" value="1"/>
</dbReference>
<dbReference type="PANTHER" id="PTHR11142">
    <property type="entry name" value="PSEUDOURIDYLATE SYNTHASE"/>
    <property type="match status" value="1"/>
</dbReference>
<comment type="function">
    <text evidence="4">Formation of pseudouridine at positions 38, 39 and 40 in the anticodon stem and loop of transfer RNAs.</text>
</comment>
<evidence type="ECO:0000256" key="5">
    <source>
        <dbReference type="PIRSR" id="PIRSR001430-2"/>
    </source>
</evidence>
<organism evidence="8 9">
    <name type="scientific">[Clostridium] fimetarium</name>
    <dbReference type="NCBI Taxonomy" id="99656"/>
    <lineage>
        <taxon>Bacteria</taxon>
        <taxon>Bacillati</taxon>
        <taxon>Bacillota</taxon>
        <taxon>Clostridia</taxon>
        <taxon>Lachnospirales</taxon>
        <taxon>Lachnospiraceae</taxon>
    </lineage>
</organism>
<dbReference type="InterPro" id="IPR020103">
    <property type="entry name" value="PsdUridine_synth_cat_dom_sf"/>
</dbReference>
<dbReference type="Gene3D" id="3.30.70.580">
    <property type="entry name" value="Pseudouridine synthase I, catalytic domain, N-terminal subdomain"/>
    <property type="match status" value="1"/>
</dbReference>
<dbReference type="GO" id="GO:0160147">
    <property type="term" value="F:tRNA pseudouridine(38-40) synthase activity"/>
    <property type="evidence" value="ECO:0007669"/>
    <property type="project" value="UniProtKB-EC"/>
</dbReference>
<sequence length="246" mass="28579">MNNYKMKIEYDGSRYDGWQRIGKEESSNTIYCKIEEVLKKMSEQEVEIICGARTEKGVHAYAQIANFKINTKMPVYEIQNYLNRYLPRDIAVLELQEVDLRFHSQLNAKSKTYVYKIDTKKIANVFERKYMFHSFSKLDLEAMKIGARHFVGSHDYKTFSTAKKTKSTIRNVENVEIYDSGEKIEIRIKADDFLHNMARLMVGILLDVGNGKRKPEEILAVLEGKNDAVLSLPVESYGMFLKSIEY</sequence>
<feature type="domain" description="Pseudouridine synthase I TruA alpha/beta" evidence="7">
    <location>
        <begin position="147"/>
        <end position="246"/>
    </location>
</feature>
<comment type="caution">
    <text evidence="4">Lacks conserved residue(s) required for the propagation of feature annotation.</text>
</comment>
<dbReference type="Proteomes" id="UP000199701">
    <property type="component" value="Unassembled WGS sequence"/>
</dbReference>
<evidence type="ECO:0000256" key="2">
    <source>
        <dbReference type="ARBA" id="ARBA00022694"/>
    </source>
</evidence>
<dbReference type="EMBL" id="FOJI01000003">
    <property type="protein sequence ID" value="SEW02177.1"/>
    <property type="molecule type" value="Genomic_DNA"/>
</dbReference>
<dbReference type="AlphaFoldDB" id="A0A1I0NKZ4"/>
<dbReference type="HAMAP" id="MF_00171">
    <property type="entry name" value="TruA"/>
    <property type="match status" value="1"/>
</dbReference>
<accession>A0A1I0NKZ4</accession>
<evidence type="ECO:0000256" key="6">
    <source>
        <dbReference type="RuleBase" id="RU003792"/>
    </source>
</evidence>
<evidence type="ECO:0000256" key="4">
    <source>
        <dbReference type="HAMAP-Rule" id="MF_00171"/>
    </source>
</evidence>
<comment type="catalytic activity">
    <reaction evidence="4 6">
        <text>uridine(38/39/40) in tRNA = pseudouridine(38/39/40) in tRNA</text>
        <dbReference type="Rhea" id="RHEA:22376"/>
        <dbReference type="Rhea" id="RHEA-COMP:10085"/>
        <dbReference type="Rhea" id="RHEA-COMP:10087"/>
        <dbReference type="ChEBI" id="CHEBI:65314"/>
        <dbReference type="ChEBI" id="CHEBI:65315"/>
        <dbReference type="EC" id="5.4.99.12"/>
    </reaction>
</comment>
<gene>
    <name evidence="4" type="primary">truA</name>
    <name evidence="8" type="ORF">SAMN05421659_103200</name>
</gene>
<dbReference type="InterPro" id="IPR020094">
    <property type="entry name" value="TruA/RsuA/RluB/E/F_N"/>
</dbReference>
<dbReference type="RefSeq" id="WP_092451362.1">
    <property type="nucleotide sequence ID" value="NZ_FOJI01000003.1"/>
</dbReference>
<evidence type="ECO:0000259" key="7">
    <source>
        <dbReference type="Pfam" id="PF01416"/>
    </source>
</evidence>
<dbReference type="OrthoDB" id="9811823at2"/>
<reference evidence="8 9" key="1">
    <citation type="submission" date="2016-10" db="EMBL/GenBank/DDBJ databases">
        <authorList>
            <person name="de Groot N.N."/>
        </authorList>
    </citation>
    <scope>NUCLEOTIDE SEQUENCE [LARGE SCALE GENOMIC DNA]</scope>
    <source>
        <strain evidence="8 9">DSM 9179</strain>
    </source>
</reference>
<dbReference type="CDD" id="cd02570">
    <property type="entry name" value="PseudoU_synth_EcTruA"/>
    <property type="match status" value="1"/>
</dbReference>
<dbReference type="InterPro" id="IPR020097">
    <property type="entry name" value="PsdUridine_synth_TruA_a/b_dom"/>
</dbReference>
<comment type="similarity">
    <text evidence="1 4 6">Belongs to the tRNA pseudouridine synthase TruA family.</text>
</comment>
<dbReference type="InterPro" id="IPR020095">
    <property type="entry name" value="PsdUridine_synth_TruA_C"/>
</dbReference>
<keyword evidence="3 4" id="KW-0413">Isomerase</keyword>
<dbReference type="STRING" id="99656.SAMN05421659_103200"/>
<evidence type="ECO:0000256" key="1">
    <source>
        <dbReference type="ARBA" id="ARBA00009375"/>
    </source>
</evidence>
<dbReference type="EC" id="5.4.99.12" evidence="4"/>
<dbReference type="Pfam" id="PF01416">
    <property type="entry name" value="PseudoU_synth_1"/>
    <property type="match status" value="2"/>
</dbReference>
<evidence type="ECO:0000313" key="9">
    <source>
        <dbReference type="Proteomes" id="UP000199701"/>
    </source>
</evidence>
<dbReference type="GO" id="GO:0003723">
    <property type="term" value="F:RNA binding"/>
    <property type="evidence" value="ECO:0007669"/>
    <property type="project" value="InterPro"/>
</dbReference>
<dbReference type="InterPro" id="IPR001406">
    <property type="entry name" value="PsdUridine_synth_TruA"/>
</dbReference>
<dbReference type="GO" id="GO:0031119">
    <property type="term" value="P:tRNA pseudouridine synthesis"/>
    <property type="evidence" value="ECO:0007669"/>
    <property type="project" value="UniProtKB-UniRule"/>
</dbReference>
<keyword evidence="2 4" id="KW-0819">tRNA processing</keyword>
<protein>
    <recommendedName>
        <fullName evidence="4">tRNA pseudouridine synthase A</fullName>
        <ecNumber evidence="4">5.4.99.12</ecNumber>
    </recommendedName>
    <alternativeName>
        <fullName evidence="4">tRNA pseudouridine(38-40) synthase</fullName>
    </alternativeName>
    <alternativeName>
        <fullName evidence="4">tRNA pseudouridylate synthase I</fullName>
    </alternativeName>
    <alternativeName>
        <fullName evidence="4">tRNA-uridine isomerase I</fullName>
    </alternativeName>
</protein>
<proteinExistence type="inferred from homology"/>
<feature type="binding site" evidence="4 5">
    <location>
        <position position="113"/>
    </location>
    <ligand>
        <name>substrate</name>
    </ligand>
</feature>
<dbReference type="PANTHER" id="PTHR11142:SF22">
    <property type="entry name" value="TRNA PSEUDOURIDINE SYNTHASE A 2"/>
    <property type="match status" value="1"/>
</dbReference>
<evidence type="ECO:0000256" key="3">
    <source>
        <dbReference type="ARBA" id="ARBA00023235"/>
    </source>
</evidence>
<dbReference type="NCBIfam" id="TIGR00071">
    <property type="entry name" value="hisT_truA"/>
    <property type="match status" value="1"/>
</dbReference>
<name>A0A1I0NKZ4_9FIRM</name>
<evidence type="ECO:0000313" key="8">
    <source>
        <dbReference type="EMBL" id="SEW02177.1"/>
    </source>
</evidence>
<feature type="domain" description="Pseudouridine synthase I TruA alpha/beta" evidence="7">
    <location>
        <begin position="9"/>
        <end position="104"/>
    </location>
</feature>